<dbReference type="AlphaFoldDB" id="A0A7S3GCN8"/>
<dbReference type="SUPFAM" id="SSF64356">
    <property type="entry name" value="SNARE-like"/>
    <property type="match status" value="1"/>
</dbReference>
<sequence length="147" mass="16493">MQCLIVFNEKREVLLQRVYNPLDSMSVQAIWKWLERTGDKCLTNDVCIDRDNEKCFAVKGNGSLFCLVCADVSRGTATGIDELSLIQVLDAVLMNVESTIGKGGADRQLAEHHGKICSVIDTLLRDGTIQYVDPPKVEQFAKMRWTE</sequence>
<reference evidence="1" key="1">
    <citation type="submission" date="2021-01" db="EMBL/GenBank/DDBJ databases">
        <authorList>
            <person name="Corre E."/>
            <person name="Pelletier E."/>
            <person name="Niang G."/>
            <person name="Scheremetjew M."/>
            <person name="Finn R."/>
            <person name="Kale V."/>
            <person name="Holt S."/>
            <person name="Cochrane G."/>
            <person name="Meng A."/>
            <person name="Brown T."/>
            <person name="Cohen L."/>
        </authorList>
    </citation>
    <scope>NUCLEOTIDE SEQUENCE</scope>
    <source>
        <strain evidence="1">NIES-2562</strain>
    </source>
</reference>
<gene>
    <name evidence="1" type="ORF">PBIL07802_LOCUS24368</name>
</gene>
<dbReference type="Gene3D" id="3.30.450.60">
    <property type="match status" value="1"/>
</dbReference>
<name>A0A7S3GCN8_9EUKA</name>
<dbReference type="InterPro" id="IPR011012">
    <property type="entry name" value="Longin-like_dom_sf"/>
</dbReference>
<evidence type="ECO:0000313" key="1">
    <source>
        <dbReference type="EMBL" id="CAE0262073.1"/>
    </source>
</evidence>
<proteinExistence type="predicted"/>
<accession>A0A7S3GCN8</accession>
<dbReference type="EMBL" id="HBIB01037333">
    <property type="protein sequence ID" value="CAE0262073.1"/>
    <property type="molecule type" value="Transcribed_RNA"/>
</dbReference>
<organism evidence="1">
    <name type="scientific">Palpitomonas bilix</name>
    <dbReference type="NCBI Taxonomy" id="652834"/>
    <lineage>
        <taxon>Eukaryota</taxon>
        <taxon>Eukaryota incertae sedis</taxon>
    </lineage>
</organism>
<evidence type="ECO:0008006" key="2">
    <source>
        <dbReference type="Google" id="ProtNLM"/>
    </source>
</evidence>
<protein>
    <recommendedName>
        <fullName evidence="2">Coatomer subunit zeta</fullName>
    </recommendedName>
</protein>